<dbReference type="PANTHER" id="PTHR43259:SF1">
    <property type="entry name" value="N-ACETYLTRANSFERASE DOMAIN-CONTAINING PROTEIN"/>
    <property type="match status" value="1"/>
</dbReference>
<organism evidence="2 3">
    <name type="scientific">Staphylococcus pasteuri_A</name>
    <dbReference type="NCBI Taxonomy" id="3062664"/>
    <lineage>
        <taxon>Bacteria</taxon>
        <taxon>Bacillati</taxon>
        <taxon>Bacillota</taxon>
        <taxon>Bacilli</taxon>
        <taxon>Bacillales</taxon>
        <taxon>Staphylococcaceae</taxon>
        <taxon>Staphylococcus</taxon>
    </lineage>
</organism>
<dbReference type="InterPro" id="IPR000182">
    <property type="entry name" value="GNAT_dom"/>
</dbReference>
<dbReference type="Gene3D" id="3.40.630.30">
    <property type="match status" value="1"/>
</dbReference>
<dbReference type="PANTHER" id="PTHR43259">
    <property type="entry name" value="SPT10P"/>
    <property type="match status" value="1"/>
</dbReference>
<dbReference type="CDD" id="cd04301">
    <property type="entry name" value="NAT_SF"/>
    <property type="match status" value="1"/>
</dbReference>
<dbReference type="RefSeq" id="WP_303521213.1">
    <property type="nucleotide sequence ID" value="NZ_JAUOQO010000006.1"/>
</dbReference>
<dbReference type="InterPro" id="IPR016181">
    <property type="entry name" value="Acyl_CoA_acyltransferase"/>
</dbReference>
<dbReference type="PROSITE" id="PS51186">
    <property type="entry name" value="GNAT"/>
    <property type="match status" value="1"/>
</dbReference>
<accession>A0AAW7YPF6</accession>
<comment type="caution">
    <text evidence="2">The sequence shown here is derived from an EMBL/GenBank/DDBJ whole genome shotgun (WGS) entry which is preliminary data.</text>
</comment>
<evidence type="ECO:0000259" key="1">
    <source>
        <dbReference type="PROSITE" id="PS51186"/>
    </source>
</evidence>
<gene>
    <name evidence="2" type="ORF">Q4528_08225</name>
</gene>
<dbReference type="GO" id="GO:0016747">
    <property type="term" value="F:acyltransferase activity, transferring groups other than amino-acyl groups"/>
    <property type="evidence" value="ECO:0007669"/>
    <property type="project" value="InterPro"/>
</dbReference>
<dbReference type="InterPro" id="IPR052829">
    <property type="entry name" value="N-acetyltransferase_domain"/>
</dbReference>
<dbReference type="SUPFAM" id="SSF55729">
    <property type="entry name" value="Acyl-CoA N-acyltransferases (Nat)"/>
    <property type="match status" value="1"/>
</dbReference>
<dbReference type="Pfam" id="PF00583">
    <property type="entry name" value="Acetyltransf_1"/>
    <property type="match status" value="1"/>
</dbReference>
<evidence type="ECO:0000313" key="2">
    <source>
        <dbReference type="EMBL" id="MDO6574144.1"/>
    </source>
</evidence>
<feature type="domain" description="N-acetyltransferase" evidence="1">
    <location>
        <begin position="1"/>
        <end position="183"/>
    </location>
</feature>
<dbReference type="AlphaFoldDB" id="A0AAW7YPF6"/>
<evidence type="ECO:0000313" key="3">
    <source>
        <dbReference type="Proteomes" id="UP001170310"/>
    </source>
</evidence>
<protein>
    <submittedName>
        <fullName evidence="2">GNAT family N-acetyltransferase</fullName>
    </submittedName>
</protein>
<name>A0AAW7YPF6_9STAP</name>
<keyword evidence="3" id="KW-1185">Reference proteome</keyword>
<sequence length="183" mass="21619">MIRQAHPSDNKRIAELCYMIWEDMELDMVKQISKERIIHILELSVVNVKYRSYYENVWVYEEDGEVAGCLIAYDGENELEYEKKWLELPLDEDIRAFGTPLPIKEAEDDEMYIETVATFPEYRGKGIATSLLKYVIESHSDKKWSLNCDYGNTRAQRLYEKLGFKTVSDIDLYGHIYQHMIKQ</sequence>
<reference evidence="2" key="1">
    <citation type="submission" date="2023-07" db="EMBL/GenBank/DDBJ databases">
        <title>Genome content predicts the carbon catabolic preferences of heterotrophic bacteria.</title>
        <authorList>
            <person name="Gralka M."/>
        </authorList>
    </citation>
    <scope>NUCLEOTIDE SEQUENCE</scope>
    <source>
        <strain evidence="2">E2R20</strain>
    </source>
</reference>
<proteinExistence type="predicted"/>
<dbReference type="EMBL" id="JAUOQO010000006">
    <property type="protein sequence ID" value="MDO6574144.1"/>
    <property type="molecule type" value="Genomic_DNA"/>
</dbReference>
<dbReference type="Proteomes" id="UP001170310">
    <property type="component" value="Unassembled WGS sequence"/>
</dbReference>